<dbReference type="AlphaFoldDB" id="A0A7M5V6N2"/>
<sequence length="249" mass="28579">MQVITYLLFFKVNMPRKRKIRFSFVGGRRPRFSDFGTADTKADLPVNDQKDENVEAKDENVEEQVIEYITKDDSVPTSNKTEKEVSEVGTSSMKKDNKGTTLDYVCGRNPIDRQTDDEVKEIVNNKTKTIDAKLKQVLPELEAELETWGELKSNYVHPLVENDTDLETNDENLEKLREAQKEILDLHCQIDTANNHLVHLHKSLMIKKERLANYIGCQTINVDSTLNGNLTQTICETPRQLIKKITNLK</sequence>
<name>A0A7M5V6N2_9CNID</name>
<feature type="coiled-coil region" evidence="1">
    <location>
        <begin position="169"/>
        <end position="196"/>
    </location>
</feature>
<evidence type="ECO:0000313" key="4">
    <source>
        <dbReference type="Proteomes" id="UP000594262"/>
    </source>
</evidence>
<feature type="region of interest" description="Disordered" evidence="2">
    <location>
        <begin position="73"/>
        <end position="94"/>
    </location>
</feature>
<evidence type="ECO:0000313" key="3">
    <source>
        <dbReference type="EnsemblMetazoa" id="CLYHEMP008455.1"/>
    </source>
</evidence>
<dbReference type="EnsemblMetazoa" id="CLYHEMT008455.1">
    <property type="protein sequence ID" value="CLYHEMP008455.1"/>
    <property type="gene ID" value="CLYHEMG008455"/>
</dbReference>
<accession>A0A7M5V6N2</accession>
<evidence type="ECO:0000256" key="2">
    <source>
        <dbReference type="SAM" id="MobiDB-lite"/>
    </source>
</evidence>
<keyword evidence="4" id="KW-1185">Reference proteome</keyword>
<reference evidence="3" key="1">
    <citation type="submission" date="2021-01" db="UniProtKB">
        <authorList>
            <consortium name="EnsemblMetazoa"/>
        </authorList>
    </citation>
    <scope>IDENTIFICATION</scope>
</reference>
<dbReference type="Proteomes" id="UP000594262">
    <property type="component" value="Unplaced"/>
</dbReference>
<evidence type="ECO:0000256" key="1">
    <source>
        <dbReference type="SAM" id="Coils"/>
    </source>
</evidence>
<organism evidence="3 4">
    <name type="scientific">Clytia hemisphaerica</name>
    <dbReference type="NCBI Taxonomy" id="252671"/>
    <lineage>
        <taxon>Eukaryota</taxon>
        <taxon>Metazoa</taxon>
        <taxon>Cnidaria</taxon>
        <taxon>Hydrozoa</taxon>
        <taxon>Hydroidolina</taxon>
        <taxon>Leptothecata</taxon>
        <taxon>Obeliida</taxon>
        <taxon>Clytiidae</taxon>
        <taxon>Clytia</taxon>
    </lineage>
</organism>
<protein>
    <submittedName>
        <fullName evidence="3">Uncharacterized protein</fullName>
    </submittedName>
</protein>
<feature type="compositionally biased region" description="Basic and acidic residues" evidence="2">
    <location>
        <begin position="73"/>
        <end position="86"/>
    </location>
</feature>
<proteinExistence type="predicted"/>
<keyword evidence="1" id="KW-0175">Coiled coil</keyword>